<dbReference type="EnsemblMetazoa" id="ACHR006566-RA">
    <property type="protein sequence ID" value="ACHR006566-PA"/>
    <property type="gene ID" value="ACHR006566"/>
</dbReference>
<reference evidence="1" key="2">
    <citation type="submission" date="2020-05" db="UniProtKB">
        <authorList>
            <consortium name="EnsemblMetazoa"/>
        </authorList>
    </citation>
    <scope>IDENTIFICATION</scope>
    <source>
        <strain evidence="1">ACHKN1017</strain>
    </source>
</reference>
<protein>
    <submittedName>
        <fullName evidence="1">Uncharacterized protein</fullName>
    </submittedName>
</protein>
<dbReference type="Proteomes" id="UP000075881">
    <property type="component" value="Unassembled WGS sequence"/>
</dbReference>
<proteinExistence type="predicted"/>
<dbReference type="AlphaFoldDB" id="A0A182K731"/>
<dbReference type="VEuPathDB" id="VectorBase:ACHR006566"/>
<keyword evidence="2" id="KW-1185">Reference proteome</keyword>
<sequence>MVREAFEAFGRVSGARLNVGKSIAIDIGSTTPSESIQVPLLRTVERLRLLGILFTSNIREAVSLNWDLLIHHFRQLVWLHSLWFVASVCGARAMNIAKVTYTINSFRWDGWIRGLPSATAAAVVALQPWWT</sequence>
<organism evidence="1 2">
    <name type="scientific">Anopheles christyi</name>
    <dbReference type="NCBI Taxonomy" id="43041"/>
    <lineage>
        <taxon>Eukaryota</taxon>
        <taxon>Metazoa</taxon>
        <taxon>Ecdysozoa</taxon>
        <taxon>Arthropoda</taxon>
        <taxon>Hexapoda</taxon>
        <taxon>Insecta</taxon>
        <taxon>Pterygota</taxon>
        <taxon>Neoptera</taxon>
        <taxon>Endopterygota</taxon>
        <taxon>Diptera</taxon>
        <taxon>Nematocera</taxon>
        <taxon>Culicoidea</taxon>
        <taxon>Culicidae</taxon>
        <taxon>Anophelinae</taxon>
        <taxon>Anopheles</taxon>
    </lineage>
</organism>
<name>A0A182K731_9DIPT</name>
<accession>A0A182K731</accession>
<reference evidence="2" key="1">
    <citation type="submission" date="2013-03" db="EMBL/GenBank/DDBJ databases">
        <title>The Genome Sequence of Anopheles christyi ACHKN1017.</title>
        <authorList>
            <consortium name="The Broad Institute Genomics Platform"/>
            <person name="Neafsey D.E."/>
            <person name="Besansky N."/>
            <person name="Walker B."/>
            <person name="Young S.K."/>
            <person name="Zeng Q."/>
            <person name="Gargeya S."/>
            <person name="Fitzgerald M."/>
            <person name="Haas B."/>
            <person name="Abouelleil A."/>
            <person name="Allen A.W."/>
            <person name="Alvarado L."/>
            <person name="Arachchi H.M."/>
            <person name="Berlin A.M."/>
            <person name="Chapman S.B."/>
            <person name="Gainer-Dewar J."/>
            <person name="Goldberg J."/>
            <person name="Griggs A."/>
            <person name="Gujja S."/>
            <person name="Hansen M."/>
            <person name="Howarth C."/>
            <person name="Imamovic A."/>
            <person name="Ireland A."/>
            <person name="Larimer J."/>
            <person name="McCowan C."/>
            <person name="Murphy C."/>
            <person name="Pearson M."/>
            <person name="Poon T.W."/>
            <person name="Priest M."/>
            <person name="Roberts A."/>
            <person name="Saif S."/>
            <person name="Shea T."/>
            <person name="Sisk P."/>
            <person name="Sykes S."/>
            <person name="Wortman J."/>
            <person name="Nusbaum C."/>
            <person name="Birren B."/>
        </authorList>
    </citation>
    <scope>NUCLEOTIDE SEQUENCE [LARGE SCALE GENOMIC DNA]</scope>
    <source>
        <strain evidence="2">ACHKN1017</strain>
    </source>
</reference>
<evidence type="ECO:0000313" key="1">
    <source>
        <dbReference type="EnsemblMetazoa" id="ACHR006566-PA"/>
    </source>
</evidence>
<evidence type="ECO:0000313" key="2">
    <source>
        <dbReference type="Proteomes" id="UP000075881"/>
    </source>
</evidence>